<keyword evidence="2" id="KW-0326">Glycosidase</keyword>
<evidence type="ECO:0000256" key="2">
    <source>
        <dbReference type="ARBA" id="ARBA00023295"/>
    </source>
</evidence>
<evidence type="ECO:0000313" key="6">
    <source>
        <dbReference type="Proteomes" id="UP001146067"/>
    </source>
</evidence>
<gene>
    <name evidence="5" type="ORF">O1R50_25235</name>
</gene>
<accession>A0A9X3PCZ9</accession>
<dbReference type="PROSITE" id="PS51318">
    <property type="entry name" value="TAT"/>
    <property type="match status" value="1"/>
</dbReference>
<dbReference type="GO" id="GO:0009341">
    <property type="term" value="C:beta-galactosidase complex"/>
    <property type="evidence" value="ECO:0007669"/>
    <property type="project" value="InterPro"/>
</dbReference>
<dbReference type="InterPro" id="IPR006311">
    <property type="entry name" value="TAT_signal"/>
</dbReference>
<sequence>MPERNRRPSGGIARRAVLTLPAVAMAGSVLVPESAAAQATPISRVDTSKSTFDKLVLMVDGKPFYHSGVQYRYEHQRYQKGWTDAQLKPILKMIAEDGFNVVNIPLWWSQAEPEKDVFDWTDLEKYIDWCNEYGLKMELLWFSHESTGHSKTLRVPQYVWDTYELVVDASGKPLQQDADFLFDKTDPNLLQRERYVLGKVMEHLAAYDTRHTTIGIQITNEPNVAQLQWGVSSDRSYSDPSNALWNEGGYTDAAQFRRDVLLHYLTELGRVVKASAYPIYTRVNTVGDARPVAENEALRAKGAHTIDFFGYDPYTTNIDTFYDYGRKTMWSQGRNFPMVMETFAGAANAHVMKFNSIAGNAAHNLYAATDGYAASGSSNFGLYDFDPVTHAVTRKHVSLEIRDFNRTVNKIRRDLATKAPVEAGGTRLQTYNRAAAASFDVAKTLADVNLRYTTTTGGQGIAVERSRTEFALISIDNGGTYSFPASYGSVRSVQSGYYDVNDAWVSQGAKSYSTANGNISITLAEGEAVRVLFN</sequence>
<dbReference type="GO" id="GO:0004565">
    <property type="term" value="F:beta-galactosidase activity"/>
    <property type="evidence" value="ECO:0007669"/>
    <property type="project" value="InterPro"/>
</dbReference>
<name>A0A9X3PCZ9_9ACTN</name>
<reference evidence="5" key="1">
    <citation type="submission" date="2022-12" db="EMBL/GenBank/DDBJ databases">
        <title>Gycomyces niveus sp.nov.,a novel actinomycete isolated from soil in Shouguan.</title>
        <authorList>
            <person name="Yang X."/>
        </authorList>
    </citation>
    <scope>NUCLEOTIDE SEQUENCE</scope>
    <source>
        <strain evidence="5">NEAU-A15</strain>
    </source>
</reference>
<feature type="chain" id="PRO_5040997217" evidence="3">
    <location>
        <begin position="27"/>
        <end position="534"/>
    </location>
</feature>
<dbReference type="GO" id="GO:0005975">
    <property type="term" value="P:carbohydrate metabolic process"/>
    <property type="evidence" value="ECO:0007669"/>
    <property type="project" value="InterPro"/>
</dbReference>
<protein>
    <submittedName>
        <fullName evidence="5">DUF4978 domain-containing protein</fullName>
    </submittedName>
</protein>
<evidence type="ECO:0000256" key="1">
    <source>
        <dbReference type="ARBA" id="ARBA00022801"/>
    </source>
</evidence>
<dbReference type="InterPro" id="IPR013529">
    <property type="entry name" value="Glyco_hydro_42_N"/>
</dbReference>
<dbReference type="EMBL" id="JAPZVP010000032">
    <property type="protein sequence ID" value="MDA1362943.1"/>
    <property type="molecule type" value="Genomic_DNA"/>
</dbReference>
<evidence type="ECO:0000256" key="3">
    <source>
        <dbReference type="SAM" id="SignalP"/>
    </source>
</evidence>
<dbReference type="Gene3D" id="3.20.20.80">
    <property type="entry name" value="Glycosidases"/>
    <property type="match status" value="1"/>
</dbReference>
<dbReference type="Pfam" id="PF02449">
    <property type="entry name" value="Glyco_hydro_42"/>
    <property type="match status" value="1"/>
</dbReference>
<keyword evidence="3" id="KW-0732">Signal</keyword>
<dbReference type="Proteomes" id="UP001146067">
    <property type="component" value="Unassembled WGS sequence"/>
</dbReference>
<feature type="domain" description="Glycoside hydrolase family 42 N-terminal" evidence="4">
    <location>
        <begin position="81"/>
        <end position="189"/>
    </location>
</feature>
<keyword evidence="6" id="KW-1185">Reference proteome</keyword>
<dbReference type="SUPFAM" id="SSF51445">
    <property type="entry name" value="(Trans)glycosidases"/>
    <property type="match status" value="1"/>
</dbReference>
<dbReference type="AlphaFoldDB" id="A0A9X3PCZ9"/>
<evidence type="ECO:0000313" key="5">
    <source>
        <dbReference type="EMBL" id="MDA1362943.1"/>
    </source>
</evidence>
<comment type="caution">
    <text evidence="5">The sequence shown here is derived from an EMBL/GenBank/DDBJ whole genome shotgun (WGS) entry which is preliminary data.</text>
</comment>
<dbReference type="InterPro" id="IPR017853">
    <property type="entry name" value="GH"/>
</dbReference>
<organism evidence="5 6">
    <name type="scientific">Glycomyces luteolus</name>
    <dbReference type="NCBI Taxonomy" id="2670330"/>
    <lineage>
        <taxon>Bacteria</taxon>
        <taxon>Bacillati</taxon>
        <taxon>Actinomycetota</taxon>
        <taxon>Actinomycetes</taxon>
        <taxon>Glycomycetales</taxon>
        <taxon>Glycomycetaceae</taxon>
        <taxon>Glycomyces</taxon>
    </lineage>
</organism>
<keyword evidence="1" id="KW-0378">Hydrolase</keyword>
<dbReference type="RefSeq" id="WP_270113028.1">
    <property type="nucleotide sequence ID" value="NZ_JAPZVP010000032.1"/>
</dbReference>
<feature type="signal peptide" evidence="3">
    <location>
        <begin position="1"/>
        <end position="26"/>
    </location>
</feature>
<proteinExistence type="predicted"/>
<evidence type="ECO:0000259" key="4">
    <source>
        <dbReference type="Pfam" id="PF02449"/>
    </source>
</evidence>